<dbReference type="Gene3D" id="3.10.560.10">
    <property type="entry name" value="Outer membrane lipoprotein wza domain like"/>
    <property type="match status" value="1"/>
</dbReference>
<feature type="signal peptide" evidence="2">
    <location>
        <begin position="1"/>
        <end position="30"/>
    </location>
</feature>
<evidence type="ECO:0000259" key="3">
    <source>
        <dbReference type="Pfam" id="PF06251"/>
    </source>
</evidence>
<evidence type="ECO:0000256" key="2">
    <source>
        <dbReference type="SAM" id="SignalP"/>
    </source>
</evidence>
<dbReference type="OrthoDB" id="19542at2"/>
<dbReference type="RefSeq" id="WP_158948462.1">
    <property type="nucleotide sequence ID" value="NZ_CP046913.1"/>
</dbReference>
<dbReference type="KEGG" id="pacs:FAZ98_02480"/>
<proteinExistence type="predicted"/>
<feature type="chain" id="PRO_5030778926" evidence="2">
    <location>
        <begin position="31"/>
        <end position="1021"/>
    </location>
</feature>
<protein>
    <submittedName>
        <fullName evidence="4">YjbH domain-containing protein</fullName>
    </submittedName>
</protein>
<dbReference type="EMBL" id="CP046913">
    <property type="protein sequence ID" value="QGZ60694.1"/>
    <property type="molecule type" value="Genomic_DNA"/>
</dbReference>
<evidence type="ECO:0000256" key="1">
    <source>
        <dbReference type="SAM" id="MobiDB-lite"/>
    </source>
</evidence>
<feature type="region of interest" description="Disordered" evidence="1">
    <location>
        <begin position="250"/>
        <end position="269"/>
    </location>
</feature>
<dbReference type="AlphaFoldDB" id="A0A7Z2GFW7"/>
<accession>A0A7Z2GFW7</accession>
<dbReference type="InterPro" id="IPR010344">
    <property type="entry name" value="YbjH"/>
</dbReference>
<dbReference type="InterPro" id="IPR010425">
    <property type="entry name" value="Caps_synth_GfcC-like_C"/>
</dbReference>
<evidence type="ECO:0000313" key="5">
    <source>
        <dbReference type="Proteomes" id="UP000433577"/>
    </source>
</evidence>
<sequence length="1021" mass="111820">MNKDRFPGQRRATYLTTCLIACGLPFPAIAGESLIVTQPMHLGDWLAGRVNAQATAAPQTDNPLYPQGVSWFAHRELALQEAQRQQLLLDIGALRDKDPTRSIARDAVYGLVDARSATGRVSLKSGDGRWLQGNPASDPMLQPGDIVKIPDRPQTVTVIRSTGSLCVIPFQANAEALHYVLACNSHASPDTAWIAQPDGTVSRFNIALWNREQQDAPAPGAWIWAPDRGEQWPDDISQRIATFFATQGVSETDDPRMRPTVDMPVPPPSMAARSRDFPITGGDWGSVGILQTPTARMNPAGEASFSVSTVNPYTRINVMMQPVDFLEFGFRYTDISNQAYGPADWSGSQSYKDKSVDAKLRLWKESAYIPEVSVGVRDLAGTGLFSGEYVVASKRTGDFDWSAGLGWGYVGNRGNLPNPLSIASSRFNNRTGSDGTGTLSNSYFRGRTSLFGGVQYQTPIDKLILKLEYDGNNYQHEPFGETLKDKSPFNVGFVYRATSYLDLSAAFERGSRLMLGFSLHGNFRNAETMKVGDPKPLPITPPPVASKVNMAAPRSELSDVSAANFAPAPTDVKEVDASATPAVANAPATRTLHLQPVVMPEPTQAGDQTQAPIVAPEPATDWHKLADDLYAQMHWRVVSVRRRGEDLLVEFDNPDAFYIQATLDRGANVLNREAPAGIRTFTLQVRQRGMATATYTINRDAWYASHARVVTPSESTPVVVQRPPLTTQQVDGIDQVFAEAPKRFSGSIGPGYAQSFGGPNGFLYEISAVASGEMRLTRTSWIAGAINFDLLDNYGKYKADTVSSLPPVRTDIRQYVTSSRVTIPMLQATKVGRVGESGFYSVYGGLLESMFAGVGAEYLYRPYGSHFAIGIDGNEVQQRGFRQDFSMLSYRTFTGHITAYWDTGWQGIQANVSFGRYLARDVGVTVDVSRRFRNGVTMGAYFTKTNVSSAQFGEGSFDKGIYLSFPFDIMLSRSTGDSGRALWEPLLRDGGAKLNRAYPLYNVTDMSDPRSLWYGPPSIGK</sequence>
<dbReference type="Pfam" id="PF06251">
    <property type="entry name" value="Caps_syn_GfcC_C"/>
    <property type="match status" value="1"/>
</dbReference>
<reference evidence="4 5" key="1">
    <citation type="submission" date="2019-12" db="EMBL/GenBank/DDBJ databases">
        <title>Paraburkholderia acidiphila 7Q-K02 sp. nov and Paraburkholderia acidisoli DHF22 sp. nov., two strains isolated from forest soil.</title>
        <authorList>
            <person name="Gao Z."/>
            <person name="Qiu L."/>
        </authorList>
    </citation>
    <scope>NUCLEOTIDE SEQUENCE [LARGE SCALE GENOMIC DNA]</scope>
    <source>
        <strain evidence="4 5">DHF22</strain>
    </source>
</reference>
<gene>
    <name evidence="4" type="ORF">FAZ98_02480</name>
</gene>
<feature type="domain" description="Capsule biosynthesis GfcC-like C-terminal" evidence="3">
    <location>
        <begin position="169"/>
        <end position="238"/>
    </location>
</feature>
<organism evidence="4 5">
    <name type="scientific">Paraburkholderia acidisoli</name>
    <dbReference type="NCBI Taxonomy" id="2571748"/>
    <lineage>
        <taxon>Bacteria</taxon>
        <taxon>Pseudomonadati</taxon>
        <taxon>Pseudomonadota</taxon>
        <taxon>Betaproteobacteria</taxon>
        <taxon>Burkholderiales</taxon>
        <taxon>Burkholderiaceae</taxon>
        <taxon>Paraburkholderia</taxon>
    </lineage>
</organism>
<keyword evidence="2" id="KW-0732">Signal</keyword>
<dbReference type="Pfam" id="PF06082">
    <property type="entry name" value="YjbH"/>
    <property type="match status" value="1"/>
</dbReference>
<keyword evidence="5" id="KW-1185">Reference proteome</keyword>
<dbReference type="Proteomes" id="UP000433577">
    <property type="component" value="Chromosome 1"/>
</dbReference>
<evidence type="ECO:0000313" key="4">
    <source>
        <dbReference type="EMBL" id="QGZ60694.1"/>
    </source>
</evidence>
<name>A0A7Z2GFW7_9BURK</name>